<dbReference type="PROSITE" id="PS50943">
    <property type="entry name" value="HTH_CROC1"/>
    <property type="match status" value="1"/>
</dbReference>
<dbReference type="SMART" id="SM00530">
    <property type="entry name" value="HTH_XRE"/>
    <property type="match status" value="1"/>
</dbReference>
<dbReference type="Pfam" id="PF01381">
    <property type="entry name" value="HTH_3"/>
    <property type="match status" value="1"/>
</dbReference>
<dbReference type="Pfam" id="PF00717">
    <property type="entry name" value="Peptidase_S24"/>
    <property type="match status" value="1"/>
</dbReference>
<accession>A0A3D9C8W0</accession>
<protein>
    <submittedName>
        <fullName evidence="3">XRE family transcriptional regulator</fullName>
    </submittedName>
</protein>
<dbReference type="EMBL" id="QNVT01000009">
    <property type="protein sequence ID" value="REC62297.1"/>
    <property type="molecule type" value="Genomic_DNA"/>
</dbReference>
<gene>
    <name evidence="3" type="ORF">DRF65_11325</name>
</gene>
<organism evidence="3 4">
    <name type="scientific">Chryseobacterium pennae</name>
    <dbReference type="NCBI Taxonomy" id="2258962"/>
    <lineage>
        <taxon>Bacteria</taxon>
        <taxon>Pseudomonadati</taxon>
        <taxon>Bacteroidota</taxon>
        <taxon>Flavobacteriia</taxon>
        <taxon>Flavobacteriales</taxon>
        <taxon>Weeksellaceae</taxon>
        <taxon>Chryseobacterium group</taxon>
        <taxon>Chryseobacterium</taxon>
    </lineage>
</organism>
<evidence type="ECO:0000259" key="2">
    <source>
        <dbReference type="PROSITE" id="PS50943"/>
    </source>
</evidence>
<dbReference type="InterPro" id="IPR015927">
    <property type="entry name" value="Peptidase_S24_S26A/B/C"/>
</dbReference>
<dbReference type="SUPFAM" id="SSF51306">
    <property type="entry name" value="LexA/Signal peptidase"/>
    <property type="match status" value="1"/>
</dbReference>
<dbReference type="RefSeq" id="WP_115970869.1">
    <property type="nucleotide sequence ID" value="NZ_QNVT01000009.1"/>
</dbReference>
<keyword evidence="1" id="KW-0238">DNA-binding</keyword>
<dbReference type="CDD" id="cd06529">
    <property type="entry name" value="S24_LexA-like"/>
    <property type="match status" value="1"/>
</dbReference>
<dbReference type="CDD" id="cd00093">
    <property type="entry name" value="HTH_XRE"/>
    <property type="match status" value="1"/>
</dbReference>
<keyword evidence="4" id="KW-1185">Reference proteome</keyword>
<dbReference type="Proteomes" id="UP000256686">
    <property type="component" value="Unassembled WGS sequence"/>
</dbReference>
<dbReference type="AlphaFoldDB" id="A0A3D9C8W0"/>
<sequence>MLLLAENLRFLRNELQVSQQKVADALVITRGRYSKYEDGKTEPPIDILIKISRFYKISVDLLITLDLRKHKLQEILNLPDNRILLPIKTDSTGENQIEIVPYKASMGYLVGYTDPEYIETLKTMSLPFLHNGKYRAFPVEGDSMPPYADGTYIIGKYIESLSDMKIGKTYLLITRNGFVFKRLESINETSITVKSDNTFYDSYYIPFTDLWEAWQYAGSFSSQEQEITDFADQDVKELLLGLMNEIKELKNVIKP</sequence>
<dbReference type="SUPFAM" id="SSF47413">
    <property type="entry name" value="lambda repressor-like DNA-binding domains"/>
    <property type="match status" value="1"/>
</dbReference>
<dbReference type="PANTHER" id="PTHR46558">
    <property type="entry name" value="TRACRIPTIONAL REGULATORY PROTEIN-RELATED-RELATED"/>
    <property type="match status" value="1"/>
</dbReference>
<dbReference type="InterPro" id="IPR036286">
    <property type="entry name" value="LexA/Signal_pep-like_sf"/>
</dbReference>
<reference evidence="4" key="1">
    <citation type="submission" date="2018-06" db="EMBL/GenBank/DDBJ databases">
        <authorList>
            <person name="Lum Nde A."/>
            <person name="Hugo C."/>
        </authorList>
    </citation>
    <scope>NUCLEOTIDE SEQUENCE [LARGE SCALE GENOMIC DNA]</scope>
    <source>
        <strain evidence="4">1_F178</strain>
    </source>
</reference>
<dbReference type="GO" id="GO:0003677">
    <property type="term" value="F:DNA binding"/>
    <property type="evidence" value="ECO:0007669"/>
    <property type="project" value="UniProtKB-KW"/>
</dbReference>
<dbReference type="InterPro" id="IPR039418">
    <property type="entry name" value="LexA-like"/>
</dbReference>
<dbReference type="InterPro" id="IPR010982">
    <property type="entry name" value="Lambda_DNA-bd_dom_sf"/>
</dbReference>
<feature type="domain" description="HTH cro/C1-type" evidence="2">
    <location>
        <begin position="8"/>
        <end position="62"/>
    </location>
</feature>
<proteinExistence type="predicted"/>
<comment type="caution">
    <text evidence="3">The sequence shown here is derived from an EMBL/GenBank/DDBJ whole genome shotgun (WGS) entry which is preliminary data.</text>
</comment>
<dbReference type="Gene3D" id="1.10.260.40">
    <property type="entry name" value="lambda repressor-like DNA-binding domains"/>
    <property type="match status" value="1"/>
</dbReference>
<evidence type="ECO:0000313" key="3">
    <source>
        <dbReference type="EMBL" id="REC62297.1"/>
    </source>
</evidence>
<dbReference type="InterPro" id="IPR001387">
    <property type="entry name" value="Cro/C1-type_HTH"/>
</dbReference>
<evidence type="ECO:0000313" key="4">
    <source>
        <dbReference type="Proteomes" id="UP000256686"/>
    </source>
</evidence>
<evidence type="ECO:0000256" key="1">
    <source>
        <dbReference type="ARBA" id="ARBA00023125"/>
    </source>
</evidence>
<dbReference type="Gene3D" id="2.10.109.10">
    <property type="entry name" value="Umud Fragment, subunit A"/>
    <property type="match status" value="1"/>
</dbReference>
<dbReference type="PANTHER" id="PTHR46558:SF11">
    <property type="entry name" value="HTH-TYPE TRANSCRIPTIONAL REGULATOR XRE"/>
    <property type="match status" value="1"/>
</dbReference>
<name>A0A3D9C8W0_9FLAO</name>